<reference evidence="3 4" key="1">
    <citation type="submission" date="2018-08" db="EMBL/GenBank/DDBJ databases">
        <title>A genome reference for cultivated species of the human gut microbiota.</title>
        <authorList>
            <person name="Zou Y."/>
            <person name="Xue W."/>
            <person name="Luo G."/>
        </authorList>
    </citation>
    <scope>NUCLEOTIDE SEQUENCE [LARGE SCALE GENOMIC DNA]</scope>
    <source>
        <strain evidence="3 4">AF20-9LB</strain>
    </source>
</reference>
<evidence type="ECO:0000313" key="4">
    <source>
        <dbReference type="Proteomes" id="UP000266492"/>
    </source>
</evidence>
<dbReference type="AlphaFoldDB" id="A0A395VVA4"/>
<comment type="caution">
    <text evidence="3">The sequence shown here is derived from an EMBL/GenBank/DDBJ whole genome shotgun (WGS) entry which is preliminary data.</text>
</comment>
<feature type="transmembrane region" description="Helical" evidence="1">
    <location>
        <begin position="5"/>
        <end position="22"/>
    </location>
</feature>
<gene>
    <name evidence="3" type="ORF">DWX70_20980</name>
    <name evidence="2" type="ORF">F3F51_17225</name>
</gene>
<keyword evidence="1" id="KW-0812">Transmembrane</keyword>
<evidence type="ECO:0000313" key="2">
    <source>
        <dbReference type="EMBL" id="KAA3803035.1"/>
    </source>
</evidence>
<dbReference type="RefSeq" id="WP_118419099.1">
    <property type="nucleotide sequence ID" value="NZ_BAABYJ010000001.1"/>
</dbReference>
<protein>
    <recommendedName>
        <fullName evidence="6">SGNH/GDSL hydrolase family protein</fullName>
    </recommendedName>
</protein>
<evidence type="ECO:0008006" key="6">
    <source>
        <dbReference type="Google" id="ProtNLM"/>
    </source>
</evidence>
<dbReference type="Proteomes" id="UP000460135">
    <property type="component" value="Unassembled WGS sequence"/>
</dbReference>
<dbReference type="Proteomes" id="UP000266492">
    <property type="component" value="Unassembled WGS sequence"/>
</dbReference>
<evidence type="ECO:0000313" key="5">
    <source>
        <dbReference type="Proteomes" id="UP000460135"/>
    </source>
</evidence>
<name>A0A395VVA4_BACOV</name>
<dbReference type="EMBL" id="VWLX01000012">
    <property type="protein sequence ID" value="KAA3803035.1"/>
    <property type="molecule type" value="Genomic_DNA"/>
</dbReference>
<reference evidence="2 5" key="2">
    <citation type="journal article" date="2019" name="Nat. Med.">
        <title>A library of human gut bacterial isolates paired with longitudinal multiomics data enables mechanistic microbiome research.</title>
        <authorList>
            <person name="Poyet M."/>
            <person name="Groussin M."/>
            <person name="Gibbons S.M."/>
            <person name="Avila-Pacheco J."/>
            <person name="Jiang X."/>
            <person name="Kearney S.M."/>
            <person name="Perrotta A.R."/>
            <person name="Berdy B."/>
            <person name="Zhao S."/>
            <person name="Lieberman T.D."/>
            <person name="Swanson P.K."/>
            <person name="Smith M."/>
            <person name="Roesemann S."/>
            <person name="Alexander J.E."/>
            <person name="Rich S.A."/>
            <person name="Livny J."/>
            <person name="Vlamakis H."/>
            <person name="Clish C."/>
            <person name="Bullock K."/>
            <person name="Deik A."/>
            <person name="Scott J."/>
            <person name="Pierce K.A."/>
            <person name="Xavier R.J."/>
            <person name="Alm E.J."/>
        </authorList>
    </citation>
    <scope>NUCLEOTIDE SEQUENCE [LARGE SCALE GENOMIC DNA]</scope>
    <source>
        <strain evidence="2 5">BIOML-A183</strain>
    </source>
</reference>
<keyword evidence="1" id="KW-1133">Transmembrane helix</keyword>
<sequence>MIAFILIVTVNLILLLVVNYYYTHVVVRNTQEYHIKQVEQGQWDALAFGSAYCRFGIDFSGTDMNGYNLGFASQFFYYTDKMLRQNARFTKRGGHIFLICADLCFAEVGTGLYDADRYIKFLKKEYLGSEYSYWKYFKEVIFPIFFHPKRTVRDIWHSLNRRFVDMYSYNQNPHDELQVDKDAERRCADWCSQFGLKDTLTDEITDTLADKFKQTSKILEGMIDFCISQGLRPILVCTPISHHMNLRLSDRFLDKVLFSNIRNANKANIPFLDYTRDARFQDIKYYFNADMMNVIGRRKFTKILVEDVRKLRND</sequence>
<accession>A0A395VVA4</accession>
<organism evidence="3 4">
    <name type="scientific">Bacteroides ovatus</name>
    <dbReference type="NCBI Taxonomy" id="28116"/>
    <lineage>
        <taxon>Bacteria</taxon>
        <taxon>Pseudomonadati</taxon>
        <taxon>Bacteroidota</taxon>
        <taxon>Bacteroidia</taxon>
        <taxon>Bacteroidales</taxon>
        <taxon>Bacteroidaceae</taxon>
        <taxon>Bacteroides</taxon>
    </lineage>
</organism>
<dbReference type="EMBL" id="QRVZ01000022">
    <property type="protein sequence ID" value="RGS80638.1"/>
    <property type="molecule type" value="Genomic_DNA"/>
</dbReference>
<evidence type="ECO:0000313" key="3">
    <source>
        <dbReference type="EMBL" id="RGS80638.1"/>
    </source>
</evidence>
<keyword evidence="1" id="KW-0472">Membrane</keyword>
<evidence type="ECO:0000256" key="1">
    <source>
        <dbReference type="SAM" id="Phobius"/>
    </source>
</evidence>
<proteinExistence type="predicted"/>